<gene>
    <name evidence="1" type="ORF">H2199_008592</name>
</gene>
<evidence type="ECO:0000313" key="2">
    <source>
        <dbReference type="Proteomes" id="UP001172680"/>
    </source>
</evidence>
<accession>A0ACC2YIU0</accession>
<comment type="caution">
    <text evidence="1">The sequence shown here is derived from an EMBL/GenBank/DDBJ whole genome shotgun (WGS) entry which is preliminary data.</text>
</comment>
<dbReference type="EMBL" id="JAPDRP010000028">
    <property type="protein sequence ID" value="KAJ9635106.1"/>
    <property type="molecule type" value="Genomic_DNA"/>
</dbReference>
<evidence type="ECO:0000313" key="1">
    <source>
        <dbReference type="EMBL" id="KAJ9635106.1"/>
    </source>
</evidence>
<dbReference type="Proteomes" id="UP001172680">
    <property type="component" value="Unassembled WGS sequence"/>
</dbReference>
<protein>
    <submittedName>
        <fullName evidence="1">Uncharacterized protein</fullName>
    </submittedName>
</protein>
<proteinExistence type="predicted"/>
<name>A0ACC2YIU0_9PEZI</name>
<sequence length="249" mass="26663">MPTRDPSVPHASQPILPTFTSHSISISTFEFRPPAKRHQTEDQYAPTDLNGNPSTHRLTATHPPKRASTQKPALPPPPSTIHPTALIANHAVLSGTHPITIAAHCIIHPYARIVSAEGPVELGEGVVVWEHAAVEGRGEGVRLERGVVVESGARVEGAEVGEGSLVGQGCGVGVGCVVGKHCKIAPRTILEPRARIPDFTIVYGANNARRVDTTARDRAEIMAAREKGQQRQMDALRKLVPSNTAKWMG</sequence>
<keyword evidence="2" id="KW-1185">Reference proteome</keyword>
<organism evidence="1 2">
    <name type="scientific">Coniosporium tulheliwenetii</name>
    <dbReference type="NCBI Taxonomy" id="3383036"/>
    <lineage>
        <taxon>Eukaryota</taxon>
        <taxon>Fungi</taxon>
        <taxon>Dikarya</taxon>
        <taxon>Ascomycota</taxon>
        <taxon>Pezizomycotina</taxon>
        <taxon>Dothideomycetes</taxon>
        <taxon>Dothideomycetes incertae sedis</taxon>
        <taxon>Coniosporium</taxon>
    </lineage>
</organism>
<reference evidence="1" key="1">
    <citation type="submission" date="2022-10" db="EMBL/GenBank/DDBJ databases">
        <title>Culturing micro-colonial fungi from biological soil crusts in the Mojave desert and describing Neophaeococcomyces mojavensis, and introducing the new genera and species Taxawa tesnikishii.</title>
        <authorList>
            <person name="Kurbessoian T."/>
            <person name="Stajich J.E."/>
        </authorList>
    </citation>
    <scope>NUCLEOTIDE SEQUENCE</scope>
    <source>
        <strain evidence="1">JES_115</strain>
    </source>
</reference>